<evidence type="ECO:0000313" key="9">
    <source>
        <dbReference type="Proteomes" id="UP001589698"/>
    </source>
</evidence>
<keyword evidence="9" id="KW-1185">Reference proteome</keyword>
<dbReference type="SUPFAM" id="SSF52540">
    <property type="entry name" value="P-loop containing nucleoside triphosphate hydrolases"/>
    <property type="match status" value="1"/>
</dbReference>
<dbReference type="InterPro" id="IPR027417">
    <property type="entry name" value="P-loop_NTPase"/>
</dbReference>
<evidence type="ECO:0000256" key="5">
    <source>
        <dbReference type="ARBA" id="ARBA00032897"/>
    </source>
</evidence>
<evidence type="ECO:0000256" key="3">
    <source>
        <dbReference type="ARBA" id="ARBA00022741"/>
    </source>
</evidence>
<sequence>MEAGELDAEFEALERAVDTYARTWWVGPDSPVSEFLQNHPDVRPRLNDRLVRGLPVSTADVYASRTLRDWDADRVPVHLEILDGLDADDAAALEHATTDSDTGATLPHEDEGSAAGDVYFVLGLPGSGKTRVLRRVASAHAAAQHLPASDADDVRVRFPEYHDGQGSGVVQVETVVVTYGQHHLVDQGREDRVLARGGHAIVDVIGDPHILPVTLALLSRAGRRCFLLLTDCPPDVCKDRAKRRAVETGRLVPMSVIESKVGVPGEALDAALVTGLVAGWAVIDTSGDEPRIIDGDGTFDELLDGLG</sequence>
<evidence type="ECO:0000256" key="2">
    <source>
        <dbReference type="ARBA" id="ARBA00011963"/>
    </source>
</evidence>
<evidence type="ECO:0000256" key="1">
    <source>
        <dbReference type="ARBA" id="ARBA00009104"/>
    </source>
</evidence>
<dbReference type="Proteomes" id="UP001589698">
    <property type="component" value="Unassembled WGS sequence"/>
</dbReference>
<dbReference type="EC" id="2.7.1.176" evidence="2"/>
<keyword evidence="3" id="KW-0547">Nucleotide-binding</keyword>
<evidence type="ECO:0000313" key="8">
    <source>
        <dbReference type="EMBL" id="MFC0222830.1"/>
    </source>
</evidence>
<comment type="caution">
    <text evidence="8">The sequence shown here is derived from an EMBL/GenBank/DDBJ whole genome shotgun (WGS) entry which is preliminary data.</text>
</comment>
<dbReference type="EMBL" id="JBHLXH010000001">
    <property type="protein sequence ID" value="MFC0222830.1"/>
    <property type="molecule type" value="Genomic_DNA"/>
</dbReference>
<organism evidence="8 9">
    <name type="scientific">Nocardioides zeicaulis</name>
    <dbReference type="NCBI Taxonomy" id="1776857"/>
    <lineage>
        <taxon>Bacteria</taxon>
        <taxon>Bacillati</taxon>
        <taxon>Actinomycetota</taxon>
        <taxon>Actinomycetes</taxon>
        <taxon>Propionibacteriales</taxon>
        <taxon>Nocardioidaceae</taxon>
        <taxon>Nocardioides</taxon>
    </lineage>
</organism>
<feature type="domain" description="Zeta toxin" evidence="7">
    <location>
        <begin position="117"/>
        <end position="261"/>
    </location>
</feature>
<dbReference type="RefSeq" id="WP_378518542.1">
    <property type="nucleotide sequence ID" value="NZ_CBCSDI010000032.1"/>
</dbReference>
<name>A0ABV6E1G3_9ACTN</name>
<proteinExistence type="inferred from homology"/>
<comment type="similarity">
    <text evidence="1">Belongs to the zeta toxin family.</text>
</comment>
<evidence type="ECO:0000259" key="7">
    <source>
        <dbReference type="Pfam" id="PF06414"/>
    </source>
</evidence>
<gene>
    <name evidence="8" type="ORF">ACFFJG_10085</name>
</gene>
<comment type="catalytic activity">
    <reaction evidence="6">
        <text>UDP-N-acetyl-alpha-D-glucosamine + ATP = UDP-N-acetyl-alpha-D-glucosamine 3'-phosphate + ADP + H(+)</text>
        <dbReference type="Rhea" id="RHEA:32671"/>
        <dbReference type="ChEBI" id="CHEBI:15378"/>
        <dbReference type="ChEBI" id="CHEBI:30616"/>
        <dbReference type="ChEBI" id="CHEBI:57705"/>
        <dbReference type="ChEBI" id="CHEBI:64353"/>
        <dbReference type="ChEBI" id="CHEBI:456216"/>
        <dbReference type="EC" id="2.7.1.176"/>
    </reaction>
</comment>
<dbReference type="Gene3D" id="3.40.50.300">
    <property type="entry name" value="P-loop containing nucleotide triphosphate hydrolases"/>
    <property type="match status" value="1"/>
</dbReference>
<accession>A0ABV6E1G3</accession>
<evidence type="ECO:0000256" key="4">
    <source>
        <dbReference type="ARBA" id="ARBA00022840"/>
    </source>
</evidence>
<dbReference type="Pfam" id="PF06414">
    <property type="entry name" value="Zeta_toxin"/>
    <property type="match status" value="1"/>
</dbReference>
<dbReference type="InterPro" id="IPR010488">
    <property type="entry name" value="Zeta_toxin_domain"/>
</dbReference>
<protein>
    <recommendedName>
        <fullName evidence="5">UDP-N-acetylglucosamine kinase</fullName>
        <ecNumber evidence="2">2.7.1.176</ecNumber>
    </recommendedName>
    <alternativeName>
        <fullName evidence="5">UDP-N-acetylglucosamine kinase</fullName>
    </alternativeName>
</protein>
<keyword evidence="4" id="KW-0067">ATP-binding</keyword>
<reference evidence="8 9" key="1">
    <citation type="submission" date="2024-09" db="EMBL/GenBank/DDBJ databases">
        <authorList>
            <person name="Sun Q."/>
            <person name="Mori K."/>
        </authorList>
    </citation>
    <scope>NUCLEOTIDE SEQUENCE [LARGE SCALE GENOMIC DNA]</scope>
    <source>
        <strain evidence="8 9">CCM 8654</strain>
    </source>
</reference>
<evidence type="ECO:0000256" key="6">
    <source>
        <dbReference type="ARBA" id="ARBA00048178"/>
    </source>
</evidence>